<feature type="region of interest" description="Disordered" evidence="1">
    <location>
        <begin position="107"/>
        <end position="130"/>
    </location>
</feature>
<dbReference type="Proteomes" id="UP000271974">
    <property type="component" value="Unassembled WGS sequence"/>
</dbReference>
<evidence type="ECO:0000256" key="1">
    <source>
        <dbReference type="SAM" id="MobiDB-lite"/>
    </source>
</evidence>
<dbReference type="EMBL" id="RQTK01001258">
    <property type="protein sequence ID" value="RUS71191.1"/>
    <property type="molecule type" value="Genomic_DNA"/>
</dbReference>
<accession>A0A3S0ZMZ2</accession>
<protein>
    <submittedName>
        <fullName evidence="2">Uncharacterized protein</fullName>
    </submittedName>
</protein>
<name>A0A3S0ZMZ2_ELYCH</name>
<dbReference type="AlphaFoldDB" id="A0A3S0ZMZ2"/>
<evidence type="ECO:0000313" key="3">
    <source>
        <dbReference type="Proteomes" id="UP000271974"/>
    </source>
</evidence>
<proteinExistence type="predicted"/>
<keyword evidence="3" id="KW-1185">Reference proteome</keyword>
<gene>
    <name evidence="2" type="ORF">EGW08_021043</name>
</gene>
<sequence>MDKNVSLRNMLRDFVSIKPYLRGKYTNASFDRAVIYMGKVDCRLRSIVPTIGVGSGGEGPQFQSETSLRNRVTFEVDYGFCEGEITTETIPCNVYEYIVLCVCKREREREREREKERENGEKREAERETK</sequence>
<reference evidence="2 3" key="1">
    <citation type="submission" date="2019-01" db="EMBL/GenBank/DDBJ databases">
        <title>A draft genome assembly of the solar-powered sea slug Elysia chlorotica.</title>
        <authorList>
            <person name="Cai H."/>
            <person name="Li Q."/>
            <person name="Fang X."/>
            <person name="Li J."/>
            <person name="Curtis N.E."/>
            <person name="Altenburger A."/>
            <person name="Shibata T."/>
            <person name="Feng M."/>
            <person name="Maeda T."/>
            <person name="Schwartz J.A."/>
            <person name="Shigenobu S."/>
            <person name="Lundholm N."/>
            <person name="Nishiyama T."/>
            <person name="Yang H."/>
            <person name="Hasebe M."/>
            <person name="Li S."/>
            <person name="Pierce S.K."/>
            <person name="Wang J."/>
        </authorList>
    </citation>
    <scope>NUCLEOTIDE SEQUENCE [LARGE SCALE GENOMIC DNA]</scope>
    <source>
        <strain evidence="2">EC2010</strain>
        <tissue evidence="2">Whole organism of an adult</tissue>
    </source>
</reference>
<organism evidence="2 3">
    <name type="scientific">Elysia chlorotica</name>
    <name type="common">Eastern emerald elysia</name>
    <name type="synonym">Sea slug</name>
    <dbReference type="NCBI Taxonomy" id="188477"/>
    <lineage>
        <taxon>Eukaryota</taxon>
        <taxon>Metazoa</taxon>
        <taxon>Spiralia</taxon>
        <taxon>Lophotrochozoa</taxon>
        <taxon>Mollusca</taxon>
        <taxon>Gastropoda</taxon>
        <taxon>Heterobranchia</taxon>
        <taxon>Euthyneura</taxon>
        <taxon>Panpulmonata</taxon>
        <taxon>Sacoglossa</taxon>
        <taxon>Placobranchoidea</taxon>
        <taxon>Plakobranchidae</taxon>
        <taxon>Elysia</taxon>
    </lineage>
</organism>
<evidence type="ECO:0000313" key="2">
    <source>
        <dbReference type="EMBL" id="RUS71191.1"/>
    </source>
</evidence>
<comment type="caution">
    <text evidence="2">The sequence shown here is derived from an EMBL/GenBank/DDBJ whole genome shotgun (WGS) entry which is preliminary data.</text>
</comment>